<dbReference type="Proteomes" id="UP001378592">
    <property type="component" value="Unassembled WGS sequence"/>
</dbReference>
<keyword evidence="2 10" id="KW-0444">Lipid biosynthesis</keyword>
<feature type="transmembrane region" description="Helical" evidence="10">
    <location>
        <begin position="20"/>
        <end position="41"/>
    </location>
</feature>
<evidence type="ECO:0000256" key="9">
    <source>
        <dbReference type="ARBA" id="ARBA00023160"/>
    </source>
</evidence>
<comment type="subcellular location">
    <subcellularLocation>
        <location evidence="1">Membrane</location>
        <topology evidence="1">Multi-pass membrane protein</topology>
    </subcellularLocation>
</comment>
<keyword evidence="4 10" id="KW-0812">Transmembrane</keyword>
<dbReference type="GO" id="GO:0030148">
    <property type="term" value="P:sphingolipid biosynthetic process"/>
    <property type="evidence" value="ECO:0007669"/>
    <property type="project" value="TreeGrafter"/>
</dbReference>
<protein>
    <recommendedName>
        <fullName evidence="10">Elongation of very long chain fatty acids protein</fullName>
        <ecNumber evidence="10">2.3.1.199</ecNumber>
    </recommendedName>
    <alternativeName>
        <fullName evidence="10">Very-long-chain 3-oxoacyl-CoA synthase</fullName>
    </alternativeName>
</protein>
<keyword evidence="7 10" id="KW-0443">Lipid metabolism</keyword>
<keyword evidence="3 10" id="KW-0808">Transferase</keyword>
<feature type="transmembrane region" description="Helical" evidence="10">
    <location>
        <begin position="142"/>
        <end position="160"/>
    </location>
</feature>
<dbReference type="GO" id="GO:0042761">
    <property type="term" value="P:very long-chain fatty acid biosynthetic process"/>
    <property type="evidence" value="ECO:0007669"/>
    <property type="project" value="TreeGrafter"/>
</dbReference>
<evidence type="ECO:0000313" key="12">
    <source>
        <dbReference type="Proteomes" id="UP001378592"/>
    </source>
</evidence>
<evidence type="ECO:0000256" key="2">
    <source>
        <dbReference type="ARBA" id="ARBA00022516"/>
    </source>
</evidence>
<evidence type="ECO:0000256" key="8">
    <source>
        <dbReference type="ARBA" id="ARBA00023136"/>
    </source>
</evidence>
<evidence type="ECO:0000256" key="4">
    <source>
        <dbReference type="ARBA" id="ARBA00022692"/>
    </source>
</evidence>
<dbReference type="AlphaFoldDB" id="A0AAN9ZF26"/>
<dbReference type="GO" id="GO:0005789">
    <property type="term" value="C:endoplasmic reticulum membrane"/>
    <property type="evidence" value="ECO:0007669"/>
    <property type="project" value="TreeGrafter"/>
</dbReference>
<proteinExistence type="inferred from homology"/>
<keyword evidence="12" id="KW-1185">Reference proteome</keyword>
<dbReference type="GO" id="GO:0019367">
    <property type="term" value="P:fatty acid elongation, saturated fatty acid"/>
    <property type="evidence" value="ECO:0007669"/>
    <property type="project" value="TreeGrafter"/>
</dbReference>
<comment type="similarity">
    <text evidence="10">Belongs to the ELO family.</text>
</comment>
<comment type="caution">
    <text evidence="11">The sequence shown here is derived from an EMBL/GenBank/DDBJ whole genome shotgun (WGS) entry which is preliminary data.</text>
</comment>
<evidence type="ECO:0000256" key="10">
    <source>
        <dbReference type="RuleBase" id="RU361115"/>
    </source>
</evidence>
<evidence type="ECO:0000256" key="1">
    <source>
        <dbReference type="ARBA" id="ARBA00004141"/>
    </source>
</evidence>
<dbReference type="InterPro" id="IPR030457">
    <property type="entry name" value="ELO_CS"/>
</dbReference>
<keyword evidence="8 10" id="KW-0472">Membrane</keyword>
<organism evidence="11 12">
    <name type="scientific">Gryllus longicercus</name>
    <dbReference type="NCBI Taxonomy" id="2509291"/>
    <lineage>
        <taxon>Eukaryota</taxon>
        <taxon>Metazoa</taxon>
        <taxon>Ecdysozoa</taxon>
        <taxon>Arthropoda</taxon>
        <taxon>Hexapoda</taxon>
        <taxon>Insecta</taxon>
        <taxon>Pterygota</taxon>
        <taxon>Neoptera</taxon>
        <taxon>Polyneoptera</taxon>
        <taxon>Orthoptera</taxon>
        <taxon>Ensifera</taxon>
        <taxon>Gryllidea</taxon>
        <taxon>Grylloidea</taxon>
        <taxon>Gryllidae</taxon>
        <taxon>Gryllinae</taxon>
        <taxon>Gryllus</taxon>
    </lineage>
</organism>
<evidence type="ECO:0000256" key="6">
    <source>
        <dbReference type="ARBA" id="ARBA00022989"/>
    </source>
</evidence>
<keyword evidence="9 10" id="KW-0275">Fatty acid biosynthesis</keyword>
<sequence length="264" mass="31837">MTLYDTYKYIIYDLCDPRAFQYTYLASPWPASIILFAYIYFIKVCGPRFMKDRQPYNIDWLMHLYNLSQLYWNTYLFSYIYDIYKAAQEYKDFSFWCMPVTYSDDNPVSKVVFVAISQYGYNKVFDLCETVFFTLRKKNNQISFIHVYHHINMILTTWIACRYGSGGNTISGGLINSFVHILMYLYYEMALLGLDKWLWWKKYLTQIQIIQFILVLIHSFSVFFQPSCYYNTFVTGLAVYQTAGFLYLFLHWYIKAYRLEKKKK</sequence>
<evidence type="ECO:0000256" key="5">
    <source>
        <dbReference type="ARBA" id="ARBA00022832"/>
    </source>
</evidence>
<gene>
    <name evidence="11" type="ORF">R5R35_010371</name>
</gene>
<keyword evidence="5 10" id="KW-0276">Fatty acid metabolism</keyword>
<evidence type="ECO:0000313" key="11">
    <source>
        <dbReference type="EMBL" id="KAK7871574.1"/>
    </source>
</evidence>
<keyword evidence="6 10" id="KW-1133">Transmembrane helix</keyword>
<evidence type="ECO:0000256" key="3">
    <source>
        <dbReference type="ARBA" id="ARBA00022679"/>
    </source>
</evidence>
<dbReference type="Pfam" id="PF01151">
    <property type="entry name" value="ELO"/>
    <property type="match status" value="1"/>
</dbReference>
<feature type="transmembrane region" description="Helical" evidence="10">
    <location>
        <begin position="207"/>
        <end position="224"/>
    </location>
</feature>
<dbReference type="GO" id="GO:0009922">
    <property type="term" value="F:fatty acid elongase activity"/>
    <property type="evidence" value="ECO:0007669"/>
    <property type="project" value="UniProtKB-EC"/>
</dbReference>
<dbReference type="EMBL" id="JAZDUA010000037">
    <property type="protein sequence ID" value="KAK7871574.1"/>
    <property type="molecule type" value="Genomic_DNA"/>
</dbReference>
<dbReference type="GO" id="GO:0034625">
    <property type="term" value="P:fatty acid elongation, monounsaturated fatty acid"/>
    <property type="evidence" value="ECO:0007669"/>
    <property type="project" value="TreeGrafter"/>
</dbReference>
<evidence type="ECO:0000256" key="7">
    <source>
        <dbReference type="ARBA" id="ARBA00023098"/>
    </source>
</evidence>
<comment type="catalytic activity">
    <reaction evidence="10">
        <text>a very-long-chain acyl-CoA + malonyl-CoA + H(+) = a very-long-chain 3-oxoacyl-CoA + CO2 + CoA</text>
        <dbReference type="Rhea" id="RHEA:32727"/>
        <dbReference type="ChEBI" id="CHEBI:15378"/>
        <dbReference type="ChEBI" id="CHEBI:16526"/>
        <dbReference type="ChEBI" id="CHEBI:57287"/>
        <dbReference type="ChEBI" id="CHEBI:57384"/>
        <dbReference type="ChEBI" id="CHEBI:90725"/>
        <dbReference type="ChEBI" id="CHEBI:90736"/>
        <dbReference type="EC" id="2.3.1.199"/>
    </reaction>
</comment>
<name>A0AAN9ZF26_9ORTH</name>
<feature type="transmembrane region" description="Helical" evidence="10">
    <location>
        <begin position="230"/>
        <end position="254"/>
    </location>
</feature>
<dbReference type="InterPro" id="IPR002076">
    <property type="entry name" value="ELO_fam"/>
</dbReference>
<dbReference type="PANTHER" id="PTHR11157">
    <property type="entry name" value="FATTY ACID ACYL TRANSFERASE-RELATED"/>
    <property type="match status" value="1"/>
</dbReference>
<feature type="transmembrane region" description="Helical" evidence="10">
    <location>
        <begin position="166"/>
        <end position="187"/>
    </location>
</feature>
<dbReference type="PANTHER" id="PTHR11157:SF21">
    <property type="entry name" value="ELONGATION OF VERY LONG CHAIN FATTY ACIDS PROTEIN"/>
    <property type="match status" value="1"/>
</dbReference>
<dbReference type="GO" id="GO:0034626">
    <property type="term" value="P:fatty acid elongation, polyunsaturated fatty acid"/>
    <property type="evidence" value="ECO:0007669"/>
    <property type="project" value="TreeGrafter"/>
</dbReference>
<dbReference type="PROSITE" id="PS01188">
    <property type="entry name" value="ELO"/>
    <property type="match status" value="1"/>
</dbReference>
<dbReference type="EC" id="2.3.1.199" evidence="10"/>
<reference evidence="11 12" key="1">
    <citation type="submission" date="2024-03" db="EMBL/GenBank/DDBJ databases">
        <title>The genome assembly and annotation of the cricket Gryllus longicercus Weissman &amp; Gray.</title>
        <authorList>
            <person name="Szrajer S."/>
            <person name="Gray D."/>
            <person name="Ylla G."/>
        </authorList>
    </citation>
    <scope>NUCLEOTIDE SEQUENCE [LARGE SCALE GENOMIC DNA]</scope>
    <source>
        <strain evidence="11">DAG 2021-001</strain>
        <tissue evidence="11">Whole body minus gut</tissue>
    </source>
</reference>
<accession>A0AAN9ZF26</accession>